<dbReference type="EMBL" id="JAPDOD010000082">
    <property type="protein sequence ID" value="MDA0166952.1"/>
    <property type="molecule type" value="Genomic_DNA"/>
</dbReference>
<dbReference type="PANTHER" id="PTHR43477:SF1">
    <property type="entry name" value="DIHYDROANTICAPSIN 7-DEHYDROGENASE"/>
    <property type="match status" value="1"/>
</dbReference>
<dbReference type="Pfam" id="PF00106">
    <property type="entry name" value="adh_short"/>
    <property type="match status" value="1"/>
</dbReference>
<comment type="caution">
    <text evidence="3">The sequence shown here is derived from an EMBL/GenBank/DDBJ whole genome shotgun (WGS) entry which is preliminary data.</text>
</comment>
<dbReference type="InterPro" id="IPR002347">
    <property type="entry name" value="SDR_fam"/>
</dbReference>
<evidence type="ECO:0000256" key="2">
    <source>
        <dbReference type="ARBA" id="ARBA00023002"/>
    </source>
</evidence>
<keyword evidence="4" id="KW-1185">Reference proteome</keyword>
<proteinExistence type="inferred from homology"/>
<evidence type="ECO:0000313" key="3">
    <source>
        <dbReference type="EMBL" id="MDA0166952.1"/>
    </source>
</evidence>
<accession>A0A9X3S6L5</accession>
<dbReference type="InterPro" id="IPR036291">
    <property type="entry name" value="NAD(P)-bd_dom_sf"/>
</dbReference>
<dbReference type="AlphaFoldDB" id="A0A9X3S6L5"/>
<name>A0A9X3S6L5_9ACTN</name>
<dbReference type="InterPro" id="IPR051122">
    <property type="entry name" value="SDR_DHRS6-like"/>
</dbReference>
<dbReference type="SUPFAM" id="SSF51735">
    <property type="entry name" value="NAD(P)-binding Rossmann-fold domains"/>
    <property type="match status" value="1"/>
</dbReference>
<evidence type="ECO:0000313" key="4">
    <source>
        <dbReference type="Proteomes" id="UP001149140"/>
    </source>
</evidence>
<evidence type="ECO:0000256" key="1">
    <source>
        <dbReference type="ARBA" id="ARBA00006484"/>
    </source>
</evidence>
<dbReference type="GO" id="GO:0016491">
    <property type="term" value="F:oxidoreductase activity"/>
    <property type="evidence" value="ECO:0007669"/>
    <property type="project" value="UniProtKB-KW"/>
</dbReference>
<protein>
    <submittedName>
        <fullName evidence="3">SDR family NAD(P)-dependent oxidoreductase</fullName>
    </submittedName>
</protein>
<dbReference type="Proteomes" id="UP001149140">
    <property type="component" value="Unassembled WGS sequence"/>
</dbReference>
<sequence length="227" mass="24027">MKRCVVVIGASSGIGLAAARAFRDAGDTVHAAARREISEPGIAGHTLDITDHHAVAKFAAPFDCVDALIVTAGTNIKERRLHELTPDAWDRMLATNLSGPFYAIHSFLPRLKAARGTVVIVSSVSGAYTDRSGPAYQAAKAGAIKLSHGAGFESGGDVRFTVILPGVVDTEILENRPEPPTREQRDQMLHAEDVAAACVFAVDLPPRAFIPELTILPTALQAIGKTT</sequence>
<organism evidence="3 4">
    <name type="scientific">Solirubrobacter ginsenosidimutans</name>
    <dbReference type="NCBI Taxonomy" id="490573"/>
    <lineage>
        <taxon>Bacteria</taxon>
        <taxon>Bacillati</taxon>
        <taxon>Actinomycetota</taxon>
        <taxon>Thermoleophilia</taxon>
        <taxon>Solirubrobacterales</taxon>
        <taxon>Solirubrobacteraceae</taxon>
        <taxon>Solirubrobacter</taxon>
    </lineage>
</organism>
<comment type="similarity">
    <text evidence="1">Belongs to the short-chain dehydrogenases/reductases (SDR) family.</text>
</comment>
<gene>
    <name evidence="3" type="ORF">OM076_42220</name>
</gene>
<dbReference type="CDD" id="cd05233">
    <property type="entry name" value="SDR_c"/>
    <property type="match status" value="1"/>
</dbReference>
<dbReference type="PRINTS" id="PR00081">
    <property type="entry name" value="GDHRDH"/>
</dbReference>
<dbReference type="PANTHER" id="PTHR43477">
    <property type="entry name" value="DIHYDROANTICAPSIN 7-DEHYDROGENASE"/>
    <property type="match status" value="1"/>
</dbReference>
<reference evidence="3" key="1">
    <citation type="submission" date="2022-10" db="EMBL/GenBank/DDBJ databases">
        <title>The WGS of Solirubrobacter ginsenosidimutans DSM 21036.</title>
        <authorList>
            <person name="Jiang Z."/>
        </authorList>
    </citation>
    <scope>NUCLEOTIDE SEQUENCE</scope>
    <source>
        <strain evidence="3">DSM 21036</strain>
    </source>
</reference>
<dbReference type="RefSeq" id="WP_270046205.1">
    <property type="nucleotide sequence ID" value="NZ_JAPDOD010000082.1"/>
</dbReference>
<keyword evidence="2" id="KW-0560">Oxidoreductase</keyword>
<dbReference type="Gene3D" id="3.40.50.720">
    <property type="entry name" value="NAD(P)-binding Rossmann-like Domain"/>
    <property type="match status" value="1"/>
</dbReference>